<dbReference type="Pfam" id="PF10546">
    <property type="entry name" value="P63C"/>
    <property type="match status" value="1"/>
</dbReference>
<dbReference type="Proteomes" id="UP000019322">
    <property type="component" value="Chromosome"/>
</dbReference>
<dbReference type="KEGG" id="smul:SMUL_1796"/>
<protein>
    <recommendedName>
        <fullName evidence="2">Bacteriophage Mx8 p63 C-terminal domain-containing protein</fullName>
    </recommendedName>
</protein>
<dbReference type="AlphaFoldDB" id="A0AA86ALX3"/>
<name>A0AA86ALX3_SULMK</name>
<evidence type="ECO:0000313" key="4">
    <source>
        <dbReference type="Proteomes" id="UP000019322"/>
    </source>
</evidence>
<feature type="region of interest" description="Disordered" evidence="1">
    <location>
        <begin position="331"/>
        <end position="351"/>
    </location>
</feature>
<evidence type="ECO:0000259" key="2">
    <source>
        <dbReference type="Pfam" id="PF10546"/>
    </source>
</evidence>
<accession>A0AA86ALX3</accession>
<dbReference type="InterPro" id="IPR018874">
    <property type="entry name" value="Phage_Mx8_p63_C"/>
</dbReference>
<gene>
    <name evidence="3" type="ORF">SMUL_1796</name>
</gene>
<evidence type="ECO:0000256" key="1">
    <source>
        <dbReference type="SAM" id="MobiDB-lite"/>
    </source>
</evidence>
<feature type="domain" description="Bacteriophage Mx8 p63 C-terminal" evidence="2">
    <location>
        <begin position="168"/>
        <end position="260"/>
    </location>
</feature>
<sequence length="351" mass="40554">MGKILKADYKGELTLGDIVIPCAVLEDGTRILNETNIIKNFGSTGGKNYKLRNKNENKNGFGPLPIFVASKALEPFIESTFDEMDLIPIEYTTDGENILKGYNATIFPKICEVWLKAREHRTLQGSQLPKAMKAEILIRSLAKIGITALVDEATGYQYDREKEELQKILGFYIAEEKRKWEKTFPDELYRQFFRLNGWDYTVHGIKNRPGVIGTWTNTYIYDQLPIGVREKLKEKVSKSQSGNDTERMHSYLTEDGLEHLTNQIRDTIPLMRIADNFEEFKYLFQKSIDRQRGQYELPFETDNKGHIIETKDETILSTYNKNLKKALDFNPNNEGKTISKRQSKKPQSKLF</sequence>
<dbReference type="RefSeq" id="WP_025344924.1">
    <property type="nucleotide sequence ID" value="NZ_CP007201.1"/>
</dbReference>
<reference evidence="3 4" key="1">
    <citation type="journal article" date="2014" name="Environ. Microbiol.">
        <title>Insights into organohalide respiration and the versatile catabolism of Sulfurospirillum multivorans gained from comparative genomics and physiological studies.</title>
        <authorList>
            <person name="Goris T."/>
            <person name="Schubert T."/>
            <person name="Gadkari J."/>
            <person name="Wubet T."/>
            <person name="Tarkka M."/>
            <person name="Buscot F."/>
            <person name="Adrian L."/>
            <person name="Diekert G."/>
        </authorList>
    </citation>
    <scope>NUCLEOTIDE SEQUENCE [LARGE SCALE GENOMIC DNA]</scope>
    <source>
        <strain evidence="4">DM 12446 / JCM 15788 / NBRC 109480</strain>
    </source>
</reference>
<evidence type="ECO:0000313" key="3">
    <source>
        <dbReference type="EMBL" id="AHJ13051.1"/>
    </source>
</evidence>
<organism evidence="3 4">
    <name type="scientific">Sulfurospirillum multivorans (strain DM 12446 / JCM 15788 / NBRC 109480)</name>
    <dbReference type="NCBI Taxonomy" id="1150621"/>
    <lineage>
        <taxon>Bacteria</taxon>
        <taxon>Pseudomonadati</taxon>
        <taxon>Campylobacterota</taxon>
        <taxon>Epsilonproteobacteria</taxon>
        <taxon>Campylobacterales</taxon>
        <taxon>Sulfurospirillaceae</taxon>
        <taxon>Sulfurospirillum</taxon>
    </lineage>
</organism>
<feature type="compositionally biased region" description="Basic residues" evidence="1">
    <location>
        <begin position="338"/>
        <end position="351"/>
    </location>
</feature>
<proteinExistence type="predicted"/>
<dbReference type="EMBL" id="CP007201">
    <property type="protein sequence ID" value="AHJ13051.1"/>
    <property type="molecule type" value="Genomic_DNA"/>
</dbReference>